<dbReference type="Proteomes" id="UP001165136">
    <property type="component" value="Unassembled WGS sequence"/>
</dbReference>
<name>A0A9W6R9E2_9PSEU</name>
<evidence type="ECO:0000256" key="1">
    <source>
        <dbReference type="SAM" id="MobiDB-lite"/>
    </source>
</evidence>
<accession>A0A9W6R9E2</accession>
<comment type="caution">
    <text evidence="3">The sequence shown here is derived from an EMBL/GenBank/DDBJ whole genome shotgun (WGS) entry which is preliminary data.</text>
</comment>
<evidence type="ECO:0000313" key="4">
    <source>
        <dbReference type="Proteomes" id="UP001165136"/>
    </source>
</evidence>
<feature type="region of interest" description="Disordered" evidence="1">
    <location>
        <begin position="1"/>
        <end position="24"/>
    </location>
</feature>
<keyword evidence="4" id="KW-1185">Reference proteome</keyword>
<feature type="domain" description="RAMA" evidence="2">
    <location>
        <begin position="191"/>
        <end position="294"/>
    </location>
</feature>
<dbReference type="InterPro" id="IPR040843">
    <property type="entry name" value="RAMA"/>
</dbReference>
<evidence type="ECO:0000313" key="3">
    <source>
        <dbReference type="EMBL" id="GLY71671.1"/>
    </source>
</evidence>
<dbReference type="EMBL" id="BSTI01000044">
    <property type="protein sequence ID" value="GLY71671.1"/>
    <property type="molecule type" value="Genomic_DNA"/>
</dbReference>
<gene>
    <name evidence="3" type="ORF">Atai01_82900</name>
</gene>
<dbReference type="Pfam" id="PF18755">
    <property type="entry name" value="RAMA"/>
    <property type="match status" value="1"/>
</dbReference>
<proteinExistence type="predicted"/>
<reference evidence="3" key="1">
    <citation type="submission" date="2023-03" db="EMBL/GenBank/DDBJ databases">
        <title>Amycolatopsis taiwanensis NBRC 103393.</title>
        <authorList>
            <person name="Ichikawa N."/>
            <person name="Sato H."/>
            <person name="Tonouchi N."/>
        </authorList>
    </citation>
    <scope>NUCLEOTIDE SEQUENCE</scope>
    <source>
        <strain evidence="3">NBRC 103393</strain>
    </source>
</reference>
<sequence length="295" mass="31886">MSTDYNIPDPPETTPNATLDTSECGPEPDHIDATAGASWSRAESATWAWEELPPDTMILAPAFDPPPMRCPDGVWAMLVAAVDIISGTDPDRAGEVALFAGCWVPDQPPADGLYDGDLVVRLTNPACPTYPLPYNHVADVEMLLAYHGRWQCVGRWCGVDDRWPHIVAPAAAAVMGLHGALCEAAMSCDATQSPVSPRPITWARASVAELLDAGLVKAGEELLFWDRRNLGIRHSARIRADGALVLTDGQVYANPSGATTALSGNHQNIWGTFRRASDGRTLNDLRAELRARRRN</sequence>
<protein>
    <recommendedName>
        <fullName evidence="2">RAMA domain-containing protein</fullName>
    </recommendedName>
</protein>
<dbReference type="AlphaFoldDB" id="A0A9W6R9E2"/>
<evidence type="ECO:0000259" key="2">
    <source>
        <dbReference type="Pfam" id="PF18755"/>
    </source>
</evidence>
<organism evidence="3 4">
    <name type="scientific">Amycolatopsis taiwanensis</name>
    <dbReference type="NCBI Taxonomy" id="342230"/>
    <lineage>
        <taxon>Bacteria</taxon>
        <taxon>Bacillati</taxon>
        <taxon>Actinomycetota</taxon>
        <taxon>Actinomycetes</taxon>
        <taxon>Pseudonocardiales</taxon>
        <taxon>Pseudonocardiaceae</taxon>
        <taxon>Amycolatopsis</taxon>
    </lineage>
</organism>